<evidence type="ECO:0000259" key="1">
    <source>
        <dbReference type="Pfam" id="PF12146"/>
    </source>
</evidence>
<dbReference type="Gene3D" id="3.40.50.1820">
    <property type="entry name" value="alpha/beta hydrolase"/>
    <property type="match status" value="1"/>
</dbReference>
<dbReference type="EMBL" id="FN654309">
    <property type="protein sequence ID" value="CBY31598.1"/>
    <property type="molecule type" value="Genomic_DNA"/>
</dbReference>
<dbReference type="Pfam" id="PF12146">
    <property type="entry name" value="Hydrolase_4"/>
    <property type="match status" value="1"/>
</dbReference>
<sequence length="293" mass="33311">MSQRIDYWTNENGHRLRWREWRVERPKAVLFISHTYGLHAGIFQDCALEINKHNIGVFGHDHLYHGESDPATPCSPNRCQFHCFDDPVRDIAERLRTLRHEYPKIPIFIWGHGIGAVFAIRVAVEHPNHTDGLLLESPFINPSETAIGWHKTFGAQILSFVVPDLKIPVTDPSFYTSETKTLSKLLADPLCALRLGMSTNLISLLSRELKKLESTIALLETPFCVFLGEKDKIISLFSASRIEQLSPSKDKNVISYPPGKHCLHLEQAAIKSSFIIDIIKVLFFCESNPIEIF</sequence>
<feature type="domain" description="Serine aminopeptidase S33" evidence="1">
    <location>
        <begin position="25"/>
        <end position="267"/>
    </location>
</feature>
<dbReference type="InterPro" id="IPR051044">
    <property type="entry name" value="MAG_DAG_Lipase"/>
</dbReference>
<name>E4Y7J8_OIKDI</name>
<dbReference type="Proteomes" id="UP000011014">
    <property type="component" value="Unassembled WGS sequence"/>
</dbReference>
<organism evidence="2">
    <name type="scientific">Oikopleura dioica</name>
    <name type="common">Tunicate</name>
    <dbReference type="NCBI Taxonomy" id="34765"/>
    <lineage>
        <taxon>Eukaryota</taxon>
        <taxon>Metazoa</taxon>
        <taxon>Chordata</taxon>
        <taxon>Tunicata</taxon>
        <taxon>Appendicularia</taxon>
        <taxon>Copelata</taxon>
        <taxon>Oikopleuridae</taxon>
        <taxon>Oikopleura</taxon>
    </lineage>
</organism>
<dbReference type="InterPro" id="IPR022742">
    <property type="entry name" value="Hydrolase_4"/>
</dbReference>
<dbReference type="PANTHER" id="PTHR11614">
    <property type="entry name" value="PHOSPHOLIPASE-RELATED"/>
    <property type="match status" value="1"/>
</dbReference>
<evidence type="ECO:0000313" key="2">
    <source>
        <dbReference type="EMBL" id="CBY31598.1"/>
    </source>
</evidence>
<dbReference type="SUPFAM" id="SSF53474">
    <property type="entry name" value="alpha/beta-Hydrolases"/>
    <property type="match status" value="1"/>
</dbReference>
<dbReference type="ESTHER" id="oikdi-e4y7j8">
    <property type="family name" value="Monoglyceridelipase_lysophospholip"/>
</dbReference>
<gene>
    <name evidence="2" type="ORF">GSOID_T00025511001</name>
</gene>
<accession>E4Y7J8</accession>
<dbReference type="InterPro" id="IPR029058">
    <property type="entry name" value="AB_hydrolase_fold"/>
</dbReference>
<proteinExistence type="predicted"/>
<reference evidence="2" key="1">
    <citation type="journal article" date="2010" name="Science">
        <title>Plasticity of animal genome architecture unmasked by rapid evolution of a pelagic tunicate.</title>
        <authorList>
            <person name="Denoeud F."/>
            <person name="Henriet S."/>
            <person name="Mungpakdee S."/>
            <person name="Aury J.M."/>
            <person name="Da Silva C."/>
            <person name="Brinkmann H."/>
            <person name="Mikhaleva J."/>
            <person name="Olsen L.C."/>
            <person name="Jubin C."/>
            <person name="Canestro C."/>
            <person name="Bouquet J.M."/>
            <person name="Danks G."/>
            <person name="Poulain J."/>
            <person name="Campsteijn C."/>
            <person name="Adamski M."/>
            <person name="Cross I."/>
            <person name="Yadetie F."/>
            <person name="Muffato M."/>
            <person name="Louis A."/>
            <person name="Butcher S."/>
            <person name="Tsagkogeorga G."/>
            <person name="Konrad A."/>
            <person name="Singh S."/>
            <person name="Jensen M.F."/>
            <person name="Cong E.H."/>
            <person name="Eikeseth-Otteraa H."/>
            <person name="Noel B."/>
            <person name="Anthouard V."/>
            <person name="Porcel B.M."/>
            <person name="Kachouri-Lafond R."/>
            <person name="Nishino A."/>
            <person name="Ugolini M."/>
            <person name="Chourrout P."/>
            <person name="Nishida H."/>
            <person name="Aasland R."/>
            <person name="Huzurbazar S."/>
            <person name="Westhof E."/>
            <person name="Delsuc F."/>
            <person name="Lehrach H."/>
            <person name="Reinhardt R."/>
            <person name="Weissenbach J."/>
            <person name="Roy S.W."/>
            <person name="Artiguenave F."/>
            <person name="Postlethwait J.H."/>
            <person name="Manak J.R."/>
            <person name="Thompson E.M."/>
            <person name="Jaillon O."/>
            <person name="Du Pasquier L."/>
            <person name="Boudinot P."/>
            <person name="Liberles D.A."/>
            <person name="Volff J.N."/>
            <person name="Philippe H."/>
            <person name="Lenhard B."/>
            <person name="Roest Crollius H."/>
            <person name="Wincker P."/>
            <person name="Chourrout D."/>
        </authorList>
    </citation>
    <scope>NUCLEOTIDE SEQUENCE [LARGE SCALE GENOMIC DNA]</scope>
</reference>
<dbReference type="AlphaFoldDB" id="E4Y7J8"/>
<protein>
    <recommendedName>
        <fullName evidence="1">Serine aminopeptidase S33 domain-containing protein</fullName>
    </recommendedName>
</protein>